<evidence type="ECO:0000313" key="1">
    <source>
        <dbReference type="EMBL" id="GEO08884.1"/>
    </source>
</evidence>
<dbReference type="EMBL" id="BJYT01000004">
    <property type="protein sequence ID" value="GEO08884.1"/>
    <property type="molecule type" value="Genomic_DNA"/>
</dbReference>
<dbReference type="Pfam" id="PF02620">
    <property type="entry name" value="YceD"/>
    <property type="match status" value="1"/>
</dbReference>
<reference evidence="1 2" key="1">
    <citation type="submission" date="2019-07" db="EMBL/GenBank/DDBJ databases">
        <title>Whole genome shotgun sequence of Segetibacter aerophilus NBRC 106135.</title>
        <authorList>
            <person name="Hosoyama A."/>
            <person name="Uohara A."/>
            <person name="Ohji S."/>
            <person name="Ichikawa N."/>
        </authorList>
    </citation>
    <scope>NUCLEOTIDE SEQUENCE [LARGE SCALE GENOMIC DNA]</scope>
    <source>
        <strain evidence="1 2">NBRC 106135</strain>
    </source>
</reference>
<protein>
    <recommendedName>
        <fullName evidence="3">DNA-binding protein</fullName>
    </recommendedName>
</protein>
<proteinExistence type="predicted"/>
<dbReference type="Proteomes" id="UP000321513">
    <property type="component" value="Unassembled WGS sequence"/>
</dbReference>
<dbReference type="InterPro" id="IPR003772">
    <property type="entry name" value="YceD"/>
</dbReference>
<evidence type="ECO:0000313" key="2">
    <source>
        <dbReference type="Proteomes" id="UP000321513"/>
    </source>
</evidence>
<gene>
    <name evidence="1" type="ORF">SAE01_13800</name>
</gene>
<sequence length="183" mass="21376">MSMSHRREYEIAFVGLKPGLHHFSYEIDDSFFETFQQQDFKNCKANVKFTLDKKVGFMLCKFDVDGKVELICDRCGNNLQLQLWDEFNLVVKMVDNPEVMNDQEDDPDIYYISKGESHLHLEDWIYEFINLSIPMQRMCKEDEVGGPQCNLEVLEKLKKMEEGAKAAEASGIWKGLDQFKDLQ</sequence>
<name>A0A512BA96_9BACT</name>
<comment type="caution">
    <text evidence="1">The sequence shown here is derived from an EMBL/GenBank/DDBJ whole genome shotgun (WGS) entry which is preliminary data.</text>
</comment>
<dbReference type="AlphaFoldDB" id="A0A512BA96"/>
<accession>A0A512BA96</accession>
<organism evidence="1 2">
    <name type="scientific">Segetibacter aerophilus</name>
    <dbReference type="NCBI Taxonomy" id="670293"/>
    <lineage>
        <taxon>Bacteria</taxon>
        <taxon>Pseudomonadati</taxon>
        <taxon>Bacteroidota</taxon>
        <taxon>Chitinophagia</taxon>
        <taxon>Chitinophagales</taxon>
        <taxon>Chitinophagaceae</taxon>
        <taxon>Segetibacter</taxon>
    </lineage>
</organism>
<keyword evidence="2" id="KW-1185">Reference proteome</keyword>
<evidence type="ECO:0008006" key="3">
    <source>
        <dbReference type="Google" id="ProtNLM"/>
    </source>
</evidence>